<dbReference type="Gene3D" id="3.40.50.2000">
    <property type="entry name" value="Glycogen Phosphorylase B"/>
    <property type="match status" value="1"/>
</dbReference>
<dbReference type="Pfam" id="PF00534">
    <property type="entry name" value="Glycos_transf_1"/>
    <property type="match status" value="1"/>
</dbReference>
<dbReference type="EMBL" id="MPVP01000807">
    <property type="protein sequence ID" value="OMC87571.1"/>
    <property type="molecule type" value="Genomic_DNA"/>
</dbReference>
<proteinExistence type="predicted"/>
<evidence type="ECO:0000313" key="2">
    <source>
        <dbReference type="EMBL" id="OMC87571.1"/>
    </source>
</evidence>
<dbReference type="Proteomes" id="UP000187158">
    <property type="component" value="Unassembled WGS sequence"/>
</dbReference>
<feature type="domain" description="Glycosyl transferase family 1" evidence="1">
    <location>
        <begin position="19"/>
        <end position="109"/>
    </location>
</feature>
<organism evidence="2 3">
    <name type="scientific">Paenibacillus odorifer</name>
    <dbReference type="NCBI Taxonomy" id="189426"/>
    <lineage>
        <taxon>Bacteria</taxon>
        <taxon>Bacillati</taxon>
        <taxon>Bacillota</taxon>
        <taxon>Bacilli</taxon>
        <taxon>Bacillales</taxon>
        <taxon>Paenibacillaceae</taxon>
        <taxon>Paenibacillus</taxon>
    </lineage>
</organism>
<accession>A0ABX3GCW7</accession>
<keyword evidence="3" id="KW-1185">Reference proteome</keyword>
<feature type="non-terminal residue" evidence="2">
    <location>
        <position position="1"/>
    </location>
</feature>
<evidence type="ECO:0000313" key="3">
    <source>
        <dbReference type="Proteomes" id="UP000187158"/>
    </source>
</evidence>
<comment type="caution">
    <text evidence="2">The sequence shown here is derived from an EMBL/GenBank/DDBJ whole genome shotgun (WGS) entry which is preliminary data.</text>
</comment>
<dbReference type="InterPro" id="IPR001296">
    <property type="entry name" value="Glyco_trans_1"/>
</dbReference>
<name>A0ABX3GCW7_9BACL</name>
<sequence length="202" mass="23200">NIPTLKLSNAVNTNIITMKKVATATENINVIAVANYVFWHGYDRFLEGMYKYYKSNNPSVKINLYLVGEGDELKRYKTLVDQYNLNDYVEFCGRKEGIELDEIYDKCEIGLDAMGRHRSKVYYNSSLKGKEYGAKGLPIISGVETELDADPTYKYYMRVTADDSPIDMIEVLEFYNQVYDSGESKEKITYYCTICFQSIGCN</sequence>
<protein>
    <recommendedName>
        <fullName evidence="1">Glycosyl transferase family 1 domain-containing protein</fullName>
    </recommendedName>
</protein>
<evidence type="ECO:0000259" key="1">
    <source>
        <dbReference type="Pfam" id="PF00534"/>
    </source>
</evidence>
<reference evidence="2 3" key="1">
    <citation type="submission" date="2016-11" db="EMBL/GenBank/DDBJ databases">
        <title>Paenibacillus species isolates.</title>
        <authorList>
            <person name="Beno S.M."/>
        </authorList>
    </citation>
    <scope>NUCLEOTIDE SEQUENCE [LARGE SCALE GENOMIC DNA]</scope>
    <source>
        <strain evidence="2 3">FSL H7-0433</strain>
    </source>
</reference>
<dbReference type="RefSeq" id="WP_144024964.1">
    <property type="nucleotide sequence ID" value="NZ_MPVP01000807.1"/>
</dbReference>
<gene>
    <name evidence="2" type="ORF">BSO21_34945</name>
</gene>
<dbReference type="SUPFAM" id="SSF53756">
    <property type="entry name" value="UDP-Glycosyltransferase/glycogen phosphorylase"/>
    <property type="match status" value="1"/>
</dbReference>